<evidence type="ECO:0000259" key="2">
    <source>
        <dbReference type="PROSITE" id="PS51029"/>
    </source>
</evidence>
<feature type="domain" description="MADF" evidence="2">
    <location>
        <begin position="9"/>
        <end position="98"/>
    </location>
</feature>
<dbReference type="SMART" id="SM00595">
    <property type="entry name" value="MADF"/>
    <property type="match status" value="1"/>
</dbReference>
<proteinExistence type="predicted"/>
<dbReference type="AlphaFoldDB" id="A0AAN8FF12"/>
<evidence type="ECO:0000313" key="4">
    <source>
        <dbReference type="Proteomes" id="UP001331761"/>
    </source>
</evidence>
<sequence length="178" mass="20570">MARDLFRVHLIELVEMKRSIWDLSSDEYRLNDRKRNAWARILKAINEQGHNCGLSELRAIWKNLRDMWKRKKATSTGSEAVKAWMYGDMLSFLEKAKFHGTTVSNIDADENFISVPEEFSSSPSPPCNSPKRPSLDFESPTMRKRPRSREDPSQMIKTATEAVNNHAERLSTKEKGEK</sequence>
<accession>A0AAN8FF12</accession>
<reference evidence="3 4" key="1">
    <citation type="submission" date="2019-10" db="EMBL/GenBank/DDBJ databases">
        <title>Assembly and Annotation for the nematode Trichostrongylus colubriformis.</title>
        <authorList>
            <person name="Martin J."/>
        </authorList>
    </citation>
    <scope>NUCLEOTIDE SEQUENCE [LARGE SCALE GENOMIC DNA]</scope>
    <source>
        <strain evidence="3">G859</strain>
        <tissue evidence="3">Whole worm</tissue>
    </source>
</reference>
<name>A0AAN8FF12_TRICO</name>
<dbReference type="PANTHER" id="PTHR12243:SF67">
    <property type="entry name" value="COREPRESSOR OF PANGOLIN, ISOFORM A-RELATED"/>
    <property type="match status" value="1"/>
</dbReference>
<dbReference type="Proteomes" id="UP001331761">
    <property type="component" value="Unassembled WGS sequence"/>
</dbReference>
<gene>
    <name evidence="3" type="ORF">GCK32_006216</name>
</gene>
<dbReference type="PROSITE" id="PS51029">
    <property type="entry name" value="MADF"/>
    <property type="match status" value="1"/>
</dbReference>
<dbReference type="InterPro" id="IPR006578">
    <property type="entry name" value="MADF-dom"/>
</dbReference>
<dbReference type="EMBL" id="WIXE01009341">
    <property type="protein sequence ID" value="KAK5978531.1"/>
    <property type="molecule type" value="Genomic_DNA"/>
</dbReference>
<organism evidence="3 4">
    <name type="scientific">Trichostrongylus colubriformis</name>
    <name type="common">Black scour worm</name>
    <dbReference type="NCBI Taxonomy" id="6319"/>
    <lineage>
        <taxon>Eukaryota</taxon>
        <taxon>Metazoa</taxon>
        <taxon>Ecdysozoa</taxon>
        <taxon>Nematoda</taxon>
        <taxon>Chromadorea</taxon>
        <taxon>Rhabditida</taxon>
        <taxon>Rhabditina</taxon>
        <taxon>Rhabditomorpha</taxon>
        <taxon>Strongyloidea</taxon>
        <taxon>Trichostrongylidae</taxon>
        <taxon>Trichostrongylus</taxon>
    </lineage>
</organism>
<evidence type="ECO:0000313" key="3">
    <source>
        <dbReference type="EMBL" id="KAK5978531.1"/>
    </source>
</evidence>
<dbReference type="PANTHER" id="PTHR12243">
    <property type="entry name" value="MADF DOMAIN TRANSCRIPTION FACTOR"/>
    <property type="match status" value="1"/>
</dbReference>
<protein>
    <recommendedName>
        <fullName evidence="2">MADF domain-containing protein</fullName>
    </recommendedName>
</protein>
<evidence type="ECO:0000256" key="1">
    <source>
        <dbReference type="SAM" id="MobiDB-lite"/>
    </source>
</evidence>
<feature type="region of interest" description="Disordered" evidence="1">
    <location>
        <begin position="116"/>
        <end position="156"/>
    </location>
</feature>
<dbReference type="Pfam" id="PF10545">
    <property type="entry name" value="MADF_DNA_bdg"/>
    <property type="match status" value="1"/>
</dbReference>
<comment type="caution">
    <text evidence="3">The sequence shown here is derived from an EMBL/GenBank/DDBJ whole genome shotgun (WGS) entry which is preliminary data.</text>
</comment>
<keyword evidence="4" id="KW-1185">Reference proteome</keyword>
<dbReference type="InterPro" id="IPR039353">
    <property type="entry name" value="TF_Adf1"/>
</dbReference>